<dbReference type="Proteomes" id="UP001597369">
    <property type="component" value="Unassembled WGS sequence"/>
</dbReference>
<dbReference type="InterPro" id="IPR003675">
    <property type="entry name" value="Rce1/LyrA-like_dom"/>
</dbReference>
<feature type="transmembrane region" description="Helical" evidence="1">
    <location>
        <begin position="167"/>
        <end position="185"/>
    </location>
</feature>
<dbReference type="PANTHER" id="PTHR43592:SF15">
    <property type="entry name" value="CAAX AMINO TERMINAL PROTEASE FAMILY PROTEIN"/>
    <property type="match status" value="1"/>
</dbReference>
<gene>
    <name evidence="3" type="ORF">ACFSKU_07395</name>
</gene>
<dbReference type="GO" id="GO:0016787">
    <property type="term" value="F:hydrolase activity"/>
    <property type="evidence" value="ECO:0007669"/>
    <property type="project" value="UniProtKB-KW"/>
</dbReference>
<proteinExistence type="predicted"/>
<evidence type="ECO:0000313" key="3">
    <source>
        <dbReference type="EMBL" id="MFD2066706.1"/>
    </source>
</evidence>
<evidence type="ECO:0000313" key="4">
    <source>
        <dbReference type="Proteomes" id="UP001597369"/>
    </source>
</evidence>
<sequence>MKGFISKDIHPFLVFLLLIVLMSGGYFVASFVYSLLVNWIFDISIYQLLDVVENPSEYPNGPDAMLLFQAIVSFFSFIVAPVYLLRIMGFNLNNYLNWKITPGLGLVLLSGLLIVIIMPFNSAVIDWNANLQFPESMKGFEQWARSEEDRLAELTKLIANFGTLPRFLLGLVVFAAIPAIGEELVFRGVMQRQLHRWFGNMHVAVWAAALIFAAIHVQFFGFVPRAILGALFGYLYFWSGRIIIPMVAHFVNNGFTVFLLYLQQSGAIDADVESTEAMPWYSVILSLVLSAAILYYLYQRFLDQPLRPESVAEVEVPDVESSENG</sequence>
<protein>
    <submittedName>
        <fullName evidence="3">CPBP family intramembrane glutamic endopeptidase</fullName>
        <ecNumber evidence="3">3.4.-.-</ecNumber>
    </submittedName>
</protein>
<dbReference type="RefSeq" id="WP_229960590.1">
    <property type="nucleotide sequence ID" value="NZ_JAJJWI010000008.1"/>
</dbReference>
<feature type="transmembrane region" description="Helical" evidence="1">
    <location>
        <begin position="250"/>
        <end position="268"/>
    </location>
</feature>
<feature type="transmembrane region" description="Helical" evidence="1">
    <location>
        <begin position="280"/>
        <end position="298"/>
    </location>
</feature>
<reference evidence="4" key="1">
    <citation type="journal article" date="2019" name="Int. J. Syst. Evol. Microbiol.">
        <title>The Global Catalogue of Microorganisms (GCM) 10K type strain sequencing project: providing services to taxonomists for standard genome sequencing and annotation.</title>
        <authorList>
            <consortium name="The Broad Institute Genomics Platform"/>
            <consortium name="The Broad Institute Genome Sequencing Center for Infectious Disease"/>
            <person name="Wu L."/>
            <person name="Ma J."/>
        </authorList>
    </citation>
    <scope>NUCLEOTIDE SEQUENCE [LARGE SCALE GENOMIC DNA]</scope>
    <source>
        <strain evidence="4">JCM 16545</strain>
    </source>
</reference>
<dbReference type="EMBL" id="JBHUHV010000022">
    <property type="protein sequence ID" value="MFD2066706.1"/>
    <property type="molecule type" value="Genomic_DNA"/>
</dbReference>
<feature type="domain" description="CAAX prenyl protease 2/Lysostaphin resistance protein A-like" evidence="2">
    <location>
        <begin position="167"/>
        <end position="254"/>
    </location>
</feature>
<evidence type="ECO:0000259" key="2">
    <source>
        <dbReference type="Pfam" id="PF02517"/>
    </source>
</evidence>
<keyword evidence="4" id="KW-1185">Reference proteome</keyword>
<keyword evidence="1" id="KW-0472">Membrane</keyword>
<dbReference type="EC" id="3.4.-.-" evidence="3"/>
<dbReference type="Pfam" id="PF02517">
    <property type="entry name" value="Rce1-like"/>
    <property type="match status" value="1"/>
</dbReference>
<keyword evidence="1" id="KW-0812">Transmembrane</keyword>
<feature type="transmembrane region" description="Helical" evidence="1">
    <location>
        <begin position="106"/>
        <end position="125"/>
    </location>
</feature>
<name>A0ABW4WWU8_9BACT</name>
<feature type="transmembrane region" description="Helical" evidence="1">
    <location>
        <begin position="12"/>
        <end position="41"/>
    </location>
</feature>
<accession>A0ABW4WWU8</accession>
<feature type="transmembrane region" description="Helical" evidence="1">
    <location>
        <begin position="197"/>
        <end position="216"/>
    </location>
</feature>
<keyword evidence="1" id="KW-1133">Transmembrane helix</keyword>
<evidence type="ECO:0000256" key="1">
    <source>
        <dbReference type="SAM" id="Phobius"/>
    </source>
</evidence>
<comment type="caution">
    <text evidence="3">The sequence shown here is derived from an EMBL/GenBank/DDBJ whole genome shotgun (WGS) entry which is preliminary data.</text>
</comment>
<feature type="transmembrane region" description="Helical" evidence="1">
    <location>
        <begin position="64"/>
        <end position="85"/>
    </location>
</feature>
<keyword evidence="3" id="KW-0378">Hydrolase</keyword>
<dbReference type="PANTHER" id="PTHR43592">
    <property type="entry name" value="CAAX AMINO TERMINAL PROTEASE"/>
    <property type="match status" value="1"/>
</dbReference>
<organism evidence="3 4">
    <name type="scientific">Pontibacter silvestris</name>
    <dbReference type="NCBI Taxonomy" id="2305183"/>
    <lineage>
        <taxon>Bacteria</taxon>
        <taxon>Pseudomonadati</taxon>
        <taxon>Bacteroidota</taxon>
        <taxon>Cytophagia</taxon>
        <taxon>Cytophagales</taxon>
        <taxon>Hymenobacteraceae</taxon>
        <taxon>Pontibacter</taxon>
    </lineage>
</organism>